<dbReference type="OrthoDB" id="9810951at2"/>
<comment type="caution">
    <text evidence="10">The sequence shown here is derived from an EMBL/GenBank/DDBJ whole genome shotgun (WGS) entry which is preliminary data.</text>
</comment>
<feature type="transmembrane region" description="Helical" evidence="8">
    <location>
        <begin position="23"/>
        <end position="44"/>
    </location>
</feature>
<keyword evidence="2" id="KW-1003">Cell membrane</keyword>
<feature type="transmembrane region" description="Helical" evidence="8">
    <location>
        <begin position="294"/>
        <end position="318"/>
    </location>
</feature>
<evidence type="ECO:0000256" key="4">
    <source>
        <dbReference type="ARBA" id="ARBA00022679"/>
    </source>
</evidence>
<evidence type="ECO:0000256" key="7">
    <source>
        <dbReference type="ARBA" id="ARBA00023136"/>
    </source>
</evidence>
<feature type="transmembrane region" description="Helical" evidence="8">
    <location>
        <begin position="350"/>
        <end position="368"/>
    </location>
</feature>
<keyword evidence="3" id="KW-0328">Glycosyltransferase</keyword>
<feature type="transmembrane region" description="Helical" evidence="8">
    <location>
        <begin position="202"/>
        <end position="230"/>
    </location>
</feature>
<feature type="transmembrane region" description="Helical" evidence="8">
    <location>
        <begin position="442"/>
        <end position="461"/>
    </location>
</feature>
<keyword evidence="7 8" id="KW-0472">Membrane</keyword>
<dbReference type="AlphaFoldDB" id="A0A2B8BM25"/>
<feature type="transmembrane region" description="Helical" evidence="8">
    <location>
        <begin position="242"/>
        <end position="262"/>
    </location>
</feature>
<evidence type="ECO:0000256" key="5">
    <source>
        <dbReference type="ARBA" id="ARBA00022692"/>
    </source>
</evidence>
<dbReference type="Proteomes" id="UP000225379">
    <property type="component" value="Unassembled WGS sequence"/>
</dbReference>
<comment type="subcellular location">
    <subcellularLocation>
        <location evidence="1">Cell membrane</location>
        <topology evidence="1">Multi-pass membrane protein</topology>
    </subcellularLocation>
</comment>
<feature type="transmembrane region" description="Helical" evidence="8">
    <location>
        <begin position="413"/>
        <end position="430"/>
    </location>
</feature>
<protein>
    <submittedName>
        <fullName evidence="10">Glycosyl transferase</fullName>
    </submittedName>
</protein>
<evidence type="ECO:0000256" key="1">
    <source>
        <dbReference type="ARBA" id="ARBA00004651"/>
    </source>
</evidence>
<feature type="transmembrane region" description="Helical" evidence="8">
    <location>
        <begin position="325"/>
        <end position="344"/>
    </location>
</feature>
<proteinExistence type="predicted"/>
<keyword evidence="5 8" id="KW-0812">Transmembrane</keyword>
<evidence type="ECO:0000259" key="9">
    <source>
        <dbReference type="Pfam" id="PF13231"/>
    </source>
</evidence>
<evidence type="ECO:0000256" key="6">
    <source>
        <dbReference type="ARBA" id="ARBA00022989"/>
    </source>
</evidence>
<accession>A0A2B8BM25</accession>
<sequence>MTAASSPQGHLPASRQPASRLPIWAYALLALIAAVLFLPGFTVLPPFDRDEARFAQASSQMLDSGNYVDIRFQDETRYKKPVGIYWLQTAATAAADAVRGIPVGTDKVIWTYRIPSFLGAILAVLASAWAAARLFGGPAGFIAGLMMASCVVLGVEARMAKTDAVLLSTVVIGQAVLAQLYLGRRGPVPAGRAAWVAPLIFWIAAGIGVLVKGPMVLLVSGSTALVLALWDREAGWLKRLKPLAGLGIVVAIAAPWLIAIAIKSKGAFFAESVGHDMLGKVSGGQEGKGLPPGYYLGTFWVTFAPWSLLALLAVPWVWARRRLDAVRFCIAWIIPSWLVFEAVPTKLLHYTLPVFPAIAAIAAAALIDGFDRSREKPRRWLVAAAVALGVIGFGALTLAVAVISWLVDGRIDPVGVALVPAVGGLFALALRSLLRGERRSGLAAGVAAAALLYAGTYAAVLPNIDGVWVSRQAARAVAQVRPCPDSVVAIAGYSEPSLVFLLGTPTRLVHGAGAAAHLTADRACGLALVEDREAPAFLDSLGTATPLPLAELSGFNYNTGKRLHLTLYRLPAS</sequence>
<evidence type="ECO:0000256" key="2">
    <source>
        <dbReference type="ARBA" id="ARBA00022475"/>
    </source>
</evidence>
<feature type="transmembrane region" description="Helical" evidence="8">
    <location>
        <begin position="164"/>
        <end position="182"/>
    </location>
</feature>
<evidence type="ECO:0000313" key="10">
    <source>
        <dbReference type="EMBL" id="PGH58452.1"/>
    </source>
</evidence>
<reference evidence="11" key="1">
    <citation type="submission" date="2017-10" db="EMBL/GenBank/DDBJ databases">
        <authorList>
            <person name="Kravchenko I.K."/>
            <person name="Grouzdev D.S."/>
        </authorList>
    </citation>
    <scope>NUCLEOTIDE SEQUENCE [LARGE SCALE GENOMIC DNA]</scope>
    <source>
        <strain evidence="11">B2</strain>
    </source>
</reference>
<keyword evidence="11" id="KW-1185">Reference proteome</keyword>
<dbReference type="GO" id="GO:0005886">
    <property type="term" value="C:plasma membrane"/>
    <property type="evidence" value="ECO:0007669"/>
    <property type="project" value="UniProtKB-SubCell"/>
</dbReference>
<gene>
    <name evidence="10" type="ORF">CRT60_04635</name>
</gene>
<evidence type="ECO:0000256" key="3">
    <source>
        <dbReference type="ARBA" id="ARBA00022676"/>
    </source>
</evidence>
<keyword evidence="4 10" id="KW-0808">Transferase</keyword>
<dbReference type="InterPro" id="IPR038731">
    <property type="entry name" value="RgtA/B/C-like"/>
</dbReference>
<dbReference type="GO" id="GO:0016763">
    <property type="term" value="F:pentosyltransferase activity"/>
    <property type="evidence" value="ECO:0007669"/>
    <property type="project" value="TreeGrafter"/>
</dbReference>
<organism evidence="10 11">
    <name type="scientific">Azospirillum palustre</name>
    <dbReference type="NCBI Taxonomy" id="2044885"/>
    <lineage>
        <taxon>Bacteria</taxon>
        <taxon>Pseudomonadati</taxon>
        <taxon>Pseudomonadota</taxon>
        <taxon>Alphaproteobacteria</taxon>
        <taxon>Rhodospirillales</taxon>
        <taxon>Azospirillaceae</taxon>
        <taxon>Azospirillum</taxon>
    </lineage>
</organism>
<dbReference type="PANTHER" id="PTHR33908:SF3">
    <property type="entry name" value="UNDECAPRENYL PHOSPHATE-ALPHA-4-AMINO-4-DEOXY-L-ARABINOSE ARABINOSYL TRANSFERASE"/>
    <property type="match status" value="1"/>
</dbReference>
<dbReference type="GO" id="GO:0009103">
    <property type="term" value="P:lipopolysaccharide biosynthetic process"/>
    <property type="evidence" value="ECO:0007669"/>
    <property type="project" value="TreeGrafter"/>
</dbReference>
<evidence type="ECO:0000313" key="11">
    <source>
        <dbReference type="Proteomes" id="UP000225379"/>
    </source>
</evidence>
<feature type="transmembrane region" description="Helical" evidence="8">
    <location>
        <begin position="138"/>
        <end position="157"/>
    </location>
</feature>
<dbReference type="PANTHER" id="PTHR33908">
    <property type="entry name" value="MANNOSYLTRANSFERASE YKCB-RELATED"/>
    <property type="match status" value="1"/>
</dbReference>
<keyword evidence="6 8" id="KW-1133">Transmembrane helix</keyword>
<dbReference type="EMBL" id="PDKW01000038">
    <property type="protein sequence ID" value="PGH58452.1"/>
    <property type="molecule type" value="Genomic_DNA"/>
</dbReference>
<dbReference type="InterPro" id="IPR050297">
    <property type="entry name" value="LipidA_mod_glycosyltrf_83"/>
</dbReference>
<feature type="transmembrane region" description="Helical" evidence="8">
    <location>
        <begin position="380"/>
        <end position="407"/>
    </location>
</feature>
<feature type="domain" description="Glycosyltransferase RgtA/B/C/D-like" evidence="9">
    <location>
        <begin position="106"/>
        <end position="258"/>
    </location>
</feature>
<feature type="transmembrane region" description="Helical" evidence="8">
    <location>
        <begin position="114"/>
        <end position="132"/>
    </location>
</feature>
<dbReference type="Pfam" id="PF13231">
    <property type="entry name" value="PMT_2"/>
    <property type="match status" value="1"/>
</dbReference>
<evidence type="ECO:0000256" key="8">
    <source>
        <dbReference type="SAM" id="Phobius"/>
    </source>
</evidence>
<dbReference type="RefSeq" id="WP_098735282.1">
    <property type="nucleotide sequence ID" value="NZ_PDKW01000038.1"/>
</dbReference>
<dbReference type="GO" id="GO:0010041">
    <property type="term" value="P:response to iron(III) ion"/>
    <property type="evidence" value="ECO:0007669"/>
    <property type="project" value="TreeGrafter"/>
</dbReference>
<name>A0A2B8BM25_9PROT</name>